<dbReference type="OrthoDB" id="2018619at2759"/>
<evidence type="ECO:0000256" key="2">
    <source>
        <dbReference type="ARBA" id="ARBA00008974"/>
    </source>
</evidence>
<dbReference type="AlphaFoldDB" id="A0A835PKB1"/>
<dbReference type="EMBL" id="JADCNM010000014">
    <property type="protein sequence ID" value="KAG0453975.1"/>
    <property type="molecule type" value="Genomic_DNA"/>
</dbReference>
<gene>
    <name evidence="7" type="ORF">HPP92_025279</name>
</gene>
<reference evidence="7 8" key="1">
    <citation type="journal article" date="2020" name="Nat. Food">
        <title>A phased Vanilla planifolia genome enables genetic improvement of flavour and production.</title>
        <authorList>
            <person name="Hasing T."/>
            <person name="Tang H."/>
            <person name="Brym M."/>
            <person name="Khazi F."/>
            <person name="Huang T."/>
            <person name="Chambers A.H."/>
        </authorList>
    </citation>
    <scope>NUCLEOTIDE SEQUENCE [LARGE SCALE GENOMIC DNA]</scope>
    <source>
        <tissue evidence="7">Leaf</tissue>
    </source>
</reference>
<dbReference type="Pfam" id="PF02133">
    <property type="entry name" value="Transp_cyt_pur"/>
    <property type="match status" value="1"/>
</dbReference>
<feature type="transmembrane region" description="Helical" evidence="6">
    <location>
        <begin position="480"/>
        <end position="505"/>
    </location>
</feature>
<feature type="transmembrane region" description="Helical" evidence="6">
    <location>
        <begin position="178"/>
        <end position="200"/>
    </location>
</feature>
<feature type="transmembrane region" description="Helical" evidence="6">
    <location>
        <begin position="287"/>
        <end position="309"/>
    </location>
</feature>
<evidence type="ECO:0000256" key="6">
    <source>
        <dbReference type="SAM" id="Phobius"/>
    </source>
</evidence>
<feature type="transmembrane region" description="Helical" evidence="6">
    <location>
        <begin position="329"/>
        <end position="352"/>
    </location>
</feature>
<comment type="similarity">
    <text evidence="2">Belongs to the purine-cytosine permease (2.A.39) family.</text>
</comment>
<organism evidence="7 8">
    <name type="scientific">Vanilla planifolia</name>
    <name type="common">Vanilla</name>
    <dbReference type="NCBI Taxonomy" id="51239"/>
    <lineage>
        <taxon>Eukaryota</taxon>
        <taxon>Viridiplantae</taxon>
        <taxon>Streptophyta</taxon>
        <taxon>Embryophyta</taxon>
        <taxon>Tracheophyta</taxon>
        <taxon>Spermatophyta</taxon>
        <taxon>Magnoliopsida</taxon>
        <taxon>Liliopsida</taxon>
        <taxon>Asparagales</taxon>
        <taxon>Orchidaceae</taxon>
        <taxon>Vanilloideae</taxon>
        <taxon>Vanilleae</taxon>
        <taxon>Vanilla</taxon>
    </lineage>
</organism>
<dbReference type="GO" id="GO:0005886">
    <property type="term" value="C:plasma membrane"/>
    <property type="evidence" value="ECO:0007669"/>
    <property type="project" value="TreeGrafter"/>
</dbReference>
<dbReference type="InterPro" id="IPR045225">
    <property type="entry name" value="Uracil/uridine/allantoin_perm"/>
</dbReference>
<keyword evidence="5 6" id="KW-0472">Membrane</keyword>
<evidence type="ECO:0000256" key="3">
    <source>
        <dbReference type="ARBA" id="ARBA00022692"/>
    </source>
</evidence>
<keyword evidence="3 6" id="KW-0812">Transmembrane</keyword>
<dbReference type="FunFam" id="1.10.4160.10:FF:000001">
    <property type="entry name" value="Uracil permease, putative"/>
    <property type="match status" value="1"/>
</dbReference>
<feature type="transmembrane region" description="Helical" evidence="6">
    <location>
        <begin position="411"/>
        <end position="428"/>
    </location>
</feature>
<evidence type="ECO:0000313" key="8">
    <source>
        <dbReference type="Proteomes" id="UP000639772"/>
    </source>
</evidence>
<feature type="transmembrane region" description="Helical" evidence="6">
    <location>
        <begin position="99"/>
        <end position="119"/>
    </location>
</feature>
<feature type="transmembrane region" description="Helical" evidence="6">
    <location>
        <begin position="249"/>
        <end position="267"/>
    </location>
</feature>
<sequence>MESHILRQYSRMFPLTSLHRFPAACSQRLCRVSLPRYPINPHENFRFATTHHFVLCNRHSQRLPLAADSGTGAGASSSSDSDLAPVPASRRTFTAWDMASLWVGLVVGIPSYYLAGSLVDLGMSWWQGIGTVSLANIILLLPLVLAAYPGTRHGIPFPILARSAFGLRGAHIPSLTRALVACGWFAIESWIGGRAIFVLLPSSLKQLQLAPSTNPIPSPLEFVCFLAFWLAQVAIILKGIEGIRYLEKYSAPILILLTASLLCWAYIAAGGFGRMFSLTSRLSPSEFWQLFFPSVNANISFWATVALNISDFSRYARSQRDQILGQAGLPFFMGLFTFVGLAVTSATEAIFGRIISDPIQLLGEVGGLPTKIIAILGISLATITTNIAANVVAPANAFLSFNPSAITFRRGALLTAALAVAFQPWRLLGSSESFVYTWLLGYSGLVGPIGGIMLADYYLVKRMELDVEGLYREDSEGKYYYWKGYNLAAVAAMLAGVLPLVPGFLHNVGISSNTWRFFLVVYNNAWFVSFFLAAFVYCLLSNFTKA</sequence>
<dbReference type="PANTHER" id="PTHR30618">
    <property type="entry name" value="NCS1 FAMILY PURINE/PYRIMIDINE TRANSPORTER"/>
    <property type="match status" value="1"/>
</dbReference>
<keyword evidence="4 6" id="KW-1133">Transmembrane helix</keyword>
<dbReference type="GO" id="GO:0015205">
    <property type="term" value="F:nucleobase transmembrane transporter activity"/>
    <property type="evidence" value="ECO:0007669"/>
    <property type="project" value="TreeGrafter"/>
</dbReference>
<evidence type="ECO:0000256" key="5">
    <source>
        <dbReference type="ARBA" id="ARBA00023136"/>
    </source>
</evidence>
<dbReference type="Proteomes" id="UP000639772">
    <property type="component" value="Unassembled WGS sequence"/>
</dbReference>
<evidence type="ECO:0000256" key="4">
    <source>
        <dbReference type="ARBA" id="ARBA00022989"/>
    </source>
</evidence>
<feature type="transmembrane region" description="Helical" evidence="6">
    <location>
        <begin position="125"/>
        <end position="148"/>
    </location>
</feature>
<proteinExistence type="inferred from homology"/>
<feature type="transmembrane region" description="Helical" evidence="6">
    <location>
        <begin position="434"/>
        <end position="459"/>
    </location>
</feature>
<dbReference type="PANTHER" id="PTHR30618:SF0">
    <property type="entry name" value="PURINE-URACIL PERMEASE NCS1"/>
    <property type="match status" value="1"/>
</dbReference>
<accession>A0A835PKB1</accession>
<evidence type="ECO:0000256" key="1">
    <source>
        <dbReference type="ARBA" id="ARBA00004141"/>
    </source>
</evidence>
<name>A0A835PKB1_VANPL</name>
<dbReference type="Gene3D" id="1.10.4160.10">
    <property type="entry name" value="Hydantoin permease"/>
    <property type="match status" value="1"/>
</dbReference>
<dbReference type="InterPro" id="IPR001248">
    <property type="entry name" value="Pur-cyt_permease"/>
</dbReference>
<feature type="transmembrane region" description="Helical" evidence="6">
    <location>
        <begin position="372"/>
        <end position="399"/>
    </location>
</feature>
<feature type="transmembrane region" description="Helical" evidence="6">
    <location>
        <begin position="220"/>
        <end position="237"/>
    </location>
</feature>
<comment type="subcellular location">
    <subcellularLocation>
        <location evidence="1">Membrane</location>
        <topology evidence="1">Multi-pass membrane protein</topology>
    </subcellularLocation>
</comment>
<dbReference type="CDD" id="cd11485">
    <property type="entry name" value="SLC-NCS1sbd_YbbW-like"/>
    <property type="match status" value="1"/>
</dbReference>
<evidence type="ECO:0000313" key="7">
    <source>
        <dbReference type="EMBL" id="KAG0453975.1"/>
    </source>
</evidence>
<feature type="transmembrane region" description="Helical" evidence="6">
    <location>
        <begin position="517"/>
        <end position="540"/>
    </location>
</feature>
<protein>
    <submittedName>
        <fullName evidence="7">Uncharacterized protein</fullName>
    </submittedName>
</protein>
<comment type="caution">
    <text evidence="7">The sequence shown here is derived from an EMBL/GenBank/DDBJ whole genome shotgun (WGS) entry which is preliminary data.</text>
</comment>